<sequence length="215" mass="24885">MRVVAWNCRGAGSPLIIPQLKEVIRLHFPEVVFLSETKNQKRVIDSIMKQIRFDHNVVVELIGRAGGLAMMWKKEVKVLQLHTSECSIKLKVYDEEVKEEWWCIGVYASTDDATRRKANLVDIHFEGNPWTWSNQWENEGEIKQRLNRCLSSTGWFQTFGDAICKHVENEASDHSMLVLSTIPAQKKMKIRFVFDQVWAQSQEAEGVVRKAWAEP</sequence>
<dbReference type="SUPFAM" id="SSF56219">
    <property type="entry name" value="DNase I-like"/>
    <property type="match status" value="1"/>
</dbReference>
<gene>
    <name evidence="2" type="primary">LOC140037401</name>
</gene>
<keyword evidence="1" id="KW-1185">Reference proteome</keyword>
<proteinExistence type="predicted"/>
<dbReference type="Proteomes" id="UP001652660">
    <property type="component" value="Chromosome 2e"/>
</dbReference>
<dbReference type="GeneID" id="140037401"/>
<protein>
    <recommendedName>
        <fullName evidence="3">Endonuclease/exonuclease/phosphatase domain-containing protein</fullName>
    </recommendedName>
</protein>
<dbReference type="PANTHER" id="PTHR35218:SF9">
    <property type="entry name" value="ENDONUCLEASE_EXONUCLEASE_PHOSPHATASE DOMAIN-CONTAINING PROTEIN"/>
    <property type="match status" value="1"/>
</dbReference>
<evidence type="ECO:0008006" key="3">
    <source>
        <dbReference type="Google" id="ProtNLM"/>
    </source>
</evidence>
<evidence type="ECO:0000313" key="2">
    <source>
        <dbReference type="RefSeq" id="XP_071937637.1"/>
    </source>
</evidence>
<dbReference type="InterPro" id="IPR036691">
    <property type="entry name" value="Endo/exonu/phosph_ase_sf"/>
</dbReference>
<dbReference type="PANTHER" id="PTHR35218">
    <property type="entry name" value="RNASE H DOMAIN-CONTAINING PROTEIN"/>
    <property type="match status" value="1"/>
</dbReference>
<reference evidence="2" key="1">
    <citation type="submission" date="2025-08" db="UniProtKB">
        <authorList>
            <consortium name="RefSeq"/>
        </authorList>
    </citation>
    <scope>IDENTIFICATION</scope>
    <source>
        <tissue evidence="2">Leaves</tissue>
    </source>
</reference>
<accession>A0ABM4X0S6</accession>
<evidence type="ECO:0000313" key="1">
    <source>
        <dbReference type="Proteomes" id="UP001652660"/>
    </source>
</evidence>
<dbReference type="RefSeq" id="XP_071937637.1">
    <property type="nucleotide sequence ID" value="XM_072081536.1"/>
</dbReference>
<organism evidence="1 2">
    <name type="scientific">Coffea arabica</name>
    <name type="common">Arabian coffee</name>
    <dbReference type="NCBI Taxonomy" id="13443"/>
    <lineage>
        <taxon>Eukaryota</taxon>
        <taxon>Viridiplantae</taxon>
        <taxon>Streptophyta</taxon>
        <taxon>Embryophyta</taxon>
        <taxon>Tracheophyta</taxon>
        <taxon>Spermatophyta</taxon>
        <taxon>Magnoliopsida</taxon>
        <taxon>eudicotyledons</taxon>
        <taxon>Gunneridae</taxon>
        <taxon>Pentapetalae</taxon>
        <taxon>asterids</taxon>
        <taxon>lamiids</taxon>
        <taxon>Gentianales</taxon>
        <taxon>Rubiaceae</taxon>
        <taxon>Ixoroideae</taxon>
        <taxon>Gardenieae complex</taxon>
        <taxon>Bertiereae - Coffeeae clade</taxon>
        <taxon>Coffeeae</taxon>
        <taxon>Coffea</taxon>
    </lineage>
</organism>
<name>A0ABM4X0S6_COFAR</name>
<dbReference type="Gene3D" id="3.60.10.10">
    <property type="entry name" value="Endonuclease/exonuclease/phosphatase"/>
    <property type="match status" value="1"/>
</dbReference>